<dbReference type="PANTHER" id="PTHR42978:SF7">
    <property type="entry name" value="METALLO-HYDROLASE RV2300C-RELATED"/>
    <property type="match status" value="1"/>
</dbReference>
<keyword evidence="4" id="KW-0378">Hydrolase</keyword>
<accession>A0A6I4M7T7</accession>
<keyword evidence="8" id="KW-1185">Reference proteome</keyword>
<dbReference type="RefSeq" id="WP_151594199.1">
    <property type="nucleotide sequence ID" value="NZ_WBMS02000010.1"/>
</dbReference>
<dbReference type="AlphaFoldDB" id="A0A6I4M7T7"/>
<dbReference type="GO" id="GO:0046872">
    <property type="term" value="F:metal ion binding"/>
    <property type="evidence" value="ECO:0007669"/>
    <property type="project" value="UniProtKB-KW"/>
</dbReference>
<gene>
    <name evidence="7" type="ORF">F8568_015280</name>
</gene>
<feature type="region of interest" description="Disordered" evidence="6">
    <location>
        <begin position="1"/>
        <end position="30"/>
    </location>
</feature>
<dbReference type="InterPro" id="IPR051013">
    <property type="entry name" value="MBL_superfamily_lactonases"/>
</dbReference>
<evidence type="ECO:0000256" key="6">
    <source>
        <dbReference type="SAM" id="MobiDB-lite"/>
    </source>
</evidence>
<organism evidence="7 8">
    <name type="scientific">Actinomadura physcomitrii</name>
    <dbReference type="NCBI Taxonomy" id="2650748"/>
    <lineage>
        <taxon>Bacteria</taxon>
        <taxon>Bacillati</taxon>
        <taxon>Actinomycetota</taxon>
        <taxon>Actinomycetes</taxon>
        <taxon>Streptosporangiales</taxon>
        <taxon>Thermomonosporaceae</taxon>
        <taxon>Actinomadura</taxon>
    </lineage>
</organism>
<comment type="caution">
    <text evidence="7">The sequence shown here is derived from an EMBL/GenBank/DDBJ whole genome shotgun (WGS) entry which is preliminary data.</text>
</comment>
<name>A0A6I4M7T7_9ACTN</name>
<dbReference type="InterPro" id="IPR036866">
    <property type="entry name" value="RibonucZ/Hydroxyglut_hydro"/>
</dbReference>
<comment type="similarity">
    <text evidence="2">Belongs to the metallo-beta-lactamase superfamily.</text>
</comment>
<dbReference type="SUPFAM" id="SSF56281">
    <property type="entry name" value="Metallo-hydrolase/oxidoreductase"/>
    <property type="match status" value="1"/>
</dbReference>
<evidence type="ECO:0000256" key="5">
    <source>
        <dbReference type="ARBA" id="ARBA00022833"/>
    </source>
</evidence>
<dbReference type="Proteomes" id="UP000462055">
    <property type="component" value="Unassembled WGS sequence"/>
</dbReference>
<evidence type="ECO:0000256" key="3">
    <source>
        <dbReference type="ARBA" id="ARBA00022723"/>
    </source>
</evidence>
<evidence type="ECO:0000256" key="2">
    <source>
        <dbReference type="ARBA" id="ARBA00007749"/>
    </source>
</evidence>
<keyword evidence="5" id="KW-0862">Zinc</keyword>
<feature type="compositionally biased region" description="Basic and acidic residues" evidence="6">
    <location>
        <begin position="1"/>
        <end position="19"/>
    </location>
</feature>
<evidence type="ECO:0000313" key="8">
    <source>
        <dbReference type="Proteomes" id="UP000462055"/>
    </source>
</evidence>
<sequence length="118" mass="12997">MQQAHREGRLLRVPAEDPRPPGISFHQVPGHTPGQIVVEIEGAGGRRVILASDASHTYEEFERERPFHIASSLPEMYEGLSWLKQAAREADVVPGHDDLVLTRYPAAEAAPEIAVQIA</sequence>
<proteinExistence type="inferred from homology"/>
<dbReference type="GO" id="GO:0016787">
    <property type="term" value="F:hydrolase activity"/>
    <property type="evidence" value="ECO:0007669"/>
    <property type="project" value="UniProtKB-KW"/>
</dbReference>
<evidence type="ECO:0000313" key="7">
    <source>
        <dbReference type="EMBL" id="MWA01712.1"/>
    </source>
</evidence>
<keyword evidence="3" id="KW-0479">Metal-binding</keyword>
<comment type="cofactor">
    <cofactor evidence="1">
        <name>Zn(2+)</name>
        <dbReference type="ChEBI" id="CHEBI:29105"/>
    </cofactor>
</comment>
<evidence type="ECO:0008006" key="9">
    <source>
        <dbReference type="Google" id="ProtNLM"/>
    </source>
</evidence>
<evidence type="ECO:0000256" key="4">
    <source>
        <dbReference type="ARBA" id="ARBA00022801"/>
    </source>
</evidence>
<evidence type="ECO:0000256" key="1">
    <source>
        <dbReference type="ARBA" id="ARBA00001947"/>
    </source>
</evidence>
<protein>
    <recommendedName>
        <fullName evidence="9">N-acyl homoserine lactonase family protein</fullName>
    </recommendedName>
</protein>
<reference evidence="7" key="1">
    <citation type="submission" date="2019-12" db="EMBL/GenBank/DDBJ databases">
        <title>Actinomadura physcomitrii sp. nov., a novel actinomycete isolated from moss [Physcomitrium sphaericum (Ludw) Fuernr].</title>
        <authorList>
            <person name="Zhuang X."/>
        </authorList>
    </citation>
    <scope>NUCLEOTIDE SEQUENCE [LARGE SCALE GENOMIC DNA]</scope>
    <source>
        <strain evidence="7">LD22</strain>
    </source>
</reference>
<dbReference type="PANTHER" id="PTHR42978">
    <property type="entry name" value="QUORUM-QUENCHING LACTONASE YTNP-RELATED-RELATED"/>
    <property type="match status" value="1"/>
</dbReference>
<dbReference type="Gene3D" id="3.60.15.10">
    <property type="entry name" value="Ribonuclease Z/Hydroxyacylglutathione hydrolase-like"/>
    <property type="match status" value="1"/>
</dbReference>
<dbReference type="EMBL" id="WBMS02000010">
    <property type="protein sequence ID" value="MWA01712.1"/>
    <property type="molecule type" value="Genomic_DNA"/>
</dbReference>